<feature type="region of interest" description="Disordered" evidence="1">
    <location>
        <begin position="364"/>
        <end position="407"/>
    </location>
</feature>
<name>A0A7S4ACC8_9STRA</name>
<evidence type="ECO:0000256" key="2">
    <source>
        <dbReference type="SAM" id="SignalP"/>
    </source>
</evidence>
<dbReference type="AlphaFoldDB" id="A0A7S4ACC8"/>
<feature type="compositionally biased region" description="Acidic residues" evidence="1">
    <location>
        <begin position="132"/>
        <end position="145"/>
    </location>
</feature>
<proteinExistence type="predicted"/>
<feature type="chain" id="PRO_5030935638" description="ParB/Sulfiredoxin domain-containing protein" evidence="2">
    <location>
        <begin position="27"/>
        <end position="780"/>
    </location>
</feature>
<feature type="compositionally biased region" description="Acidic residues" evidence="1">
    <location>
        <begin position="171"/>
        <end position="184"/>
    </location>
</feature>
<reference evidence="3" key="1">
    <citation type="submission" date="2021-01" db="EMBL/GenBank/DDBJ databases">
        <authorList>
            <person name="Corre E."/>
            <person name="Pelletier E."/>
            <person name="Niang G."/>
            <person name="Scheremetjew M."/>
            <person name="Finn R."/>
            <person name="Kale V."/>
            <person name="Holt S."/>
            <person name="Cochrane G."/>
            <person name="Meng A."/>
            <person name="Brown T."/>
            <person name="Cohen L."/>
        </authorList>
    </citation>
    <scope>NUCLEOTIDE SEQUENCE</scope>
    <source>
        <strain evidence="3">10249 10 AB</strain>
    </source>
</reference>
<feature type="signal peptide" evidence="2">
    <location>
        <begin position="1"/>
        <end position="26"/>
    </location>
</feature>
<dbReference type="EMBL" id="HBIX01004671">
    <property type="protein sequence ID" value="CAE0710963.1"/>
    <property type="molecule type" value="Transcribed_RNA"/>
</dbReference>
<feature type="compositionally biased region" description="Basic and acidic residues" evidence="1">
    <location>
        <begin position="364"/>
        <end position="377"/>
    </location>
</feature>
<feature type="region of interest" description="Disordered" evidence="1">
    <location>
        <begin position="100"/>
        <end position="207"/>
    </location>
</feature>
<feature type="compositionally biased region" description="Acidic residues" evidence="1">
    <location>
        <begin position="498"/>
        <end position="520"/>
    </location>
</feature>
<sequence length="780" mass="86581">MKIPPACNTNVVVVLILATAAVVVRGFSVASNVASTRTTNGWSAVHSTRTSSSRNQFRWFATADQVNNEDATKDTDASGQCGIGEEMARRNMLAARLRNEKKDLVPVTEEKEDEDSDATDGEESETATASEKDEDIVGDANDSEQETPSKTEATETEAKPTEAEGAIQDLGDGDTADPSPDADPESPTSASTISSTTPNSEKDDDDRGIKLEIVAEVAANIAKEVAVDLLSFIRFGAANILTSSLPETQRQELLQRMGARTLPPAGGNTAKDAGAAQTGTEPEEKRASIREEIALARAEEAQTNEKRWRKEKEDIVRQMEVAANARVEDELKIQQMRLEEEREEALKEKETELESERKRFLLLEEEREKNSLAKESSDDGNAEVSDLFVAKTEEEEEQNRQLEELMKKRKKQQIALESIEEELRASVANEAEERDRLNSLLEKRKEQQSELTAVEANLRVQVAATEAEKAQYAQLLAELDALKEKEQRVQQEIQTEQELSEEEATAADTDSDKEGGEEDQEHPILGPVIADLGYKRIHFVSAGRLGNIPVWNRNRIYRNNRAKAMAVEKAKSMELGFPGAICLHESAGGKLSIVDGQHRVGMMTALKTAFNKKVEKGEDLGGLKHAEKVFEKVLVEVYPEKAEGDKFAEKVFLEINKAEPVKLIDMPGVASVADRKIITEAVAILYENYPTMFSPSQRCRIPNVNVDNLRSAIFGSNILKRHQLKTSKKLVEWLLETNTALGLEYENSKEKQKLVSSKKQWDKASANSFYLGLEGSWLYK</sequence>
<feature type="region of interest" description="Disordered" evidence="1">
    <location>
        <begin position="487"/>
        <end position="524"/>
    </location>
</feature>
<evidence type="ECO:0000313" key="3">
    <source>
        <dbReference type="EMBL" id="CAE0710963.1"/>
    </source>
</evidence>
<keyword evidence="2" id="KW-0732">Signal</keyword>
<protein>
    <recommendedName>
        <fullName evidence="4">ParB/Sulfiredoxin domain-containing protein</fullName>
    </recommendedName>
</protein>
<organism evidence="3">
    <name type="scientific">Pseudo-nitzschia australis</name>
    <dbReference type="NCBI Taxonomy" id="44445"/>
    <lineage>
        <taxon>Eukaryota</taxon>
        <taxon>Sar</taxon>
        <taxon>Stramenopiles</taxon>
        <taxon>Ochrophyta</taxon>
        <taxon>Bacillariophyta</taxon>
        <taxon>Bacillariophyceae</taxon>
        <taxon>Bacillariophycidae</taxon>
        <taxon>Bacillariales</taxon>
        <taxon>Bacillariaceae</taxon>
        <taxon>Pseudo-nitzschia</taxon>
    </lineage>
</organism>
<feature type="region of interest" description="Disordered" evidence="1">
    <location>
        <begin position="260"/>
        <end position="287"/>
    </location>
</feature>
<feature type="compositionally biased region" description="Acidic residues" evidence="1">
    <location>
        <begin position="110"/>
        <end position="125"/>
    </location>
</feature>
<gene>
    <name evidence="3" type="ORF">PAUS00366_LOCUS3690</name>
</gene>
<accession>A0A7S4ACC8</accession>
<feature type="compositionally biased region" description="Low complexity" evidence="1">
    <location>
        <begin position="185"/>
        <end position="199"/>
    </location>
</feature>
<feature type="compositionally biased region" description="Basic and acidic residues" evidence="1">
    <location>
        <begin position="147"/>
        <end position="162"/>
    </location>
</feature>
<evidence type="ECO:0000256" key="1">
    <source>
        <dbReference type="SAM" id="MobiDB-lite"/>
    </source>
</evidence>
<evidence type="ECO:0008006" key="4">
    <source>
        <dbReference type="Google" id="ProtNLM"/>
    </source>
</evidence>